<dbReference type="GeneID" id="90592778"/>
<evidence type="ECO:0000259" key="5">
    <source>
        <dbReference type="PROSITE" id="PS51898"/>
    </source>
</evidence>
<dbReference type="PANTHER" id="PTHR30629">
    <property type="entry name" value="PROPHAGE INTEGRASE"/>
    <property type="match status" value="1"/>
</dbReference>
<dbReference type="InterPro" id="IPR002104">
    <property type="entry name" value="Integrase_catalytic"/>
</dbReference>
<dbReference type="EMBL" id="LT629754">
    <property type="protein sequence ID" value="SDT47723.1"/>
    <property type="molecule type" value="Genomic_DNA"/>
</dbReference>
<keyword evidence="8" id="KW-1185">Reference proteome</keyword>
<dbReference type="RefSeq" id="WP_091601592.1">
    <property type="nucleotide sequence ID" value="NZ_LT629754.1"/>
</dbReference>
<keyword evidence="3" id="KW-0238">DNA-binding</keyword>
<dbReference type="Proteomes" id="UP000199574">
    <property type="component" value="Chromosome I"/>
</dbReference>
<evidence type="ECO:0000256" key="1">
    <source>
        <dbReference type="ARBA" id="ARBA00008857"/>
    </source>
</evidence>
<dbReference type="InterPro" id="IPR011010">
    <property type="entry name" value="DNA_brk_join_enz"/>
</dbReference>
<organism evidence="6 8">
    <name type="scientific">Maribacter dokdonensis</name>
    <dbReference type="NCBI Taxonomy" id="320912"/>
    <lineage>
        <taxon>Bacteria</taxon>
        <taxon>Pseudomonadati</taxon>
        <taxon>Bacteroidota</taxon>
        <taxon>Flavobacteriia</taxon>
        <taxon>Flavobacteriales</taxon>
        <taxon>Flavobacteriaceae</taxon>
        <taxon>Maribacter</taxon>
    </lineage>
</organism>
<evidence type="ECO:0000313" key="6">
    <source>
        <dbReference type="EMBL" id="SDR74631.1"/>
    </source>
</evidence>
<gene>
    <name evidence="6" type="ORF">SAMN05192545_0023</name>
    <name evidence="7" type="ORF">SAMN05192545_3946</name>
</gene>
<dbReference type="Gene3D" id="1.10.150.130">
    <property type="match status" value="1"/>
</dbReference>
<dbReference type="PANTHER" id="PTHR30629:SF2">
    <property type="entry name" value="PROPHAGE INTEGRASE INTS-RELATED"/>
    <property type="match status" value="1"/>
</dbReference>
<dbReference type="InterPro" id="IPR010998">
    <property type="entry name" value="Integrase_recombinase_N"/>
</dbReference>
<keyword evidence="2" id="KW-0229">DNA integration</keyword>
<evidence type="ECO:0000256" key="2">
    <source>
        <dbReference type="ARBA" id="ARBA00022908"/>
    </source>
</evidence>
<dbReference type="PROSITE" id="PS51898">
    <property type="entry name" value="TYR_RECOMBINASE"/>
    <property type="match status" value="1"/>
</dbReference>
<evidence type="ECO:0000256" key="3">
    <source>
        <dbReference type="ARBA" id="ARBA00023125"/>
    </source>
</evidence>
<dbReference type="Gene3D" id="1.10.443.10">
    <property type="entry name" value="Intergrase catalytic core"/>
    <property type="match status" value="1"/>
</dbReference>
<comment type="similarity">
    <text evidence="1">Belongs to the 'phage' integrase family.</text>
</comment>
<feature type="domain" description="Tyr recombinase" evidence="5">
    <location>
        <begin position="217"/>
        <end position="396"/>
    </location>
</feature>
<evidence type="ECO:0000313" key="7">
    <source>
        <dbReference type="EMBL" id="SDT47723.1"/>
    </source>
</evidence>
<dbReference type="Pfam" id="PF00589">
    <property type="entry name" value="Phage_integrase"/>
    <property type="match status" value="1"/>
</dbReference>
<accession>A0ABY0TZ61</accession>
<name>A0ABY0TZ61_9FLAO</name>
<reference evidence="6 8" key="1">
    <citation type="submission" date="2016-10" db="EMBL/GenBank/DDBJ databases">
        <authorList>
            <person name="Varghese N."/>
            <person name="Submissions S."/>
        </authorList>
    </citation>
    <scope>NUCLEOTIDE SEQUENCE [LARGE SCALE GENOMIC DNA]</scope>
    <source>
        <strain evidence="6 8">MAR_2009_60</strain>
    </source>
</reference>
<dbReference type="EMBL" id="LT629754">
    <property type="protein sequence ID" value="SDR74631.1"/>
    <property type="molecule type" value="Genomic_DNA"/>
</dbReference>
<dbReference type="SUPFAM" id="SSF56349">
    <property type="entry name" value="DNA breaking-rejoining enzymes"/>
    <property type="match status" value="1"/>
</dbReference>
<protein>
    <submittedName>
        <fullName evidence="6">Phage integrase family protein</fullName>
    </submittedName>
</protein>
<keyword evidence="4" id="KW-0233">DNA recombination</keyword>
<dbReference type="InterPro" id="IPR013762">
    <property type="entry name" value="Integrase-like_cat_sf"/>
</dbReference>
<evidence type="ECO:0000256" key="4">
    <source>
        <dbReference type="ARBA" id="ARBA00023172"/>
    </source>
</evidence>
<dbReference type="InterPro" id="IPR050808">
    <property type="entry name" value="Phage_Integrase"/>
</dbReference>
<evidence type="ECO:0000313" key="8">
    <source>
        <dbReference type="Proteomes" id="UP000199574"/>
    </source>
</evidence>
<sequence>MIKLPNNCTASNPIVNPSNYKSGGKRLLLKPWFIQYRFKDPAFADEYPDGKFIVVKGMNKFKTLAERRQATDAILENEIYMLTVEGFNPITKTFNGSDLNNDNGVIIDEHSLFVESVEYAVENLEIAKKTADDLNRVMAFFTDAIRFEGFHVLKIKDVRKRNIVAIMDRVAKEKNYSPNRFNKMRSYVIMTFKKLVDIDAIDINPALAIPKKKTVKKLREILTDEELKEIKSHLKANYYTFYRFVSIFYYSGARTSELLLVQKKDVNLKDQVFKVTVIKGKDRREDLRAINKNALSLWAELCAETDSPNDYLFAKNLNPGKVAIDPWQISKRWREHVKNKLGINKDFYSLKHLHTVKVIEAYSADLSASINGHKSNAMNDKHYDVLKKQRILDAAKSIDVDF</sequence>
<proteinExistence type="inferred from homology"/>